<evidence type="ECO:0000313" key="2">
    <source>
        <dbReference type="Proteomes" id="UP000242258"/>
    </source>
</evidence>
<comment type="caution">
    <text evidence="1">The sequence shown here is derived from an EMBL/GenBank/DDBJ whole genome shotgun (WGS) entry which is preliminary data.</text>
</comment>
<organism evidence="1 2">
    <name type="scientific">Rheinheimera salexigens</name>
    <dbReference type="NCBI Taxonomy" id="1628148"/>
    <lineage>
        <taxon>Bacteria</taxon>
        <taxon>Pseudomonadati</taxon>
        <taxon>Pseudomonadota</taxon>
        <taxon>Gammaproteobacteria</taxon>
        <taxon>Chromatiales</taxon>
        <taxon>Chromatiaceae</taxon>
        <taxon>Rheinheimera</taxon>
    </lineage>
</organism>
<name>A0A1E7Q9A2_9GAMM</name>
<proteinExistence type="predicted"/>
<dbReference type="RefSeq" id="WP_070050142.1">
    <property type="nucleotide sequence ID" value="NZ_CBCSDO010000002.1"/>
</dbReference>
<reference evidence="2" key="1">
    <citation type="submission" date="2016-09" db="EMBL/GenBank/DDBJ databases">
        <authorList>
            <person name="Wan X."/>
            <person name="Hou S."/>
        </authorList>
    </citation>
    <scope>NUCLEOTIDE SEQUENCE [LARGE SCALE GENOMIC DNA]</scope>
    <source>
        <strain evidence="2">KH87</strain>
    </source>
</reference>
<sequence length="103" mass="10926">MSFSVMAGCDGPVCSGEIISFAEALKVSSDEIMISVNDSVDRKVLSCELISDKFIALPTSSKNADAMYSLLLTAFAANAQVNLEFNPASKQCEIGSIELIPSK</sequence>
<dbReference type="OrthoDB" id="5770240at2"/>
<dbReference type="AlphaFoldDB" id="A0A1E7Q9A2"/>
<evidence type="ECO:0000313" key="1">
    <source>
        <dbReference type="EMBL" id="OEY70588.1"/>
    </source>
</evidence>
<accession>A0A1E7Q9A2</accession>
<keyword evidence="2" id="KW-1185">Reference proteome</keyword>
<dbReference type="EMBL" id="MKEK01000001">
    <property type="protein sequence ID" value="OEY70588.1"/>
    <property type="molecule type" value="Genomic_DNA"/>
</dbReference>
<dbReference type="Proteomes" id="UP000242258">
    <property type="component" value="Unassembled WGS sequence"/>
</dbReference>
<protein>
    <submittedName>
        <fullName evidence="1">Uncharacterized protein</fullName>
    </submittedName>
</protein>
<gene>
    <name evidence="1" type="ORF">BI198_14195</name>
</gene>